<dbReference type="GO" id="GO:0004672">
    <property type="term" value="F:protein kinase activity"/>
    <property type="evidence" value="ECO:0007669"/>
    <property type="project" value="InterPro"/>
</dbReference>
<keyword evidence="4" id="KW-1185">Reference proteome</keyword>
<feature type="compositionally biased region" description="Low complexity" evidence="1">
    <location>
        <begin position="377"/>
        <end position="397"/>
    </location>
</feature>
<gene>
    <name evidence="3" type="primary">bmp2k</name>
</gene>
<dbReference type="CDD" id="cd14037">
    <property type="entry name" value="STKc_NAK_like"/>
    <property type="match status" value="1"/>
</dbReference>
<dbReference type="Gene3D" id="1.10.510.10">
    <property type="entry name" value="Transferase(Phosphotransferase) domain 1"/>
    <property type="match status" value="1"/>
</dbReference>
<feature type="region of interest" description="Disordered" evidence="1">
    <location>
        <begin position="339"/>
        <end position="400"/>
    </location>
</feature>
<feature type="region of interest" description="Disordered" evidence="1">
    <location>
        <begin position="564"/>
        <end position="591"/>
    </location>
</feature>
<dbReference type="Pfam" id="PF00069">
    <property type="entry name" value="Pkinase"/>
    <property type="match status" value="1"/>
</dbReference>
<reference evidence="3" key="1">
    <citation type="submission" date="2025-08" db="UniProtKB">
        <authorList>
            <consortium name="Ensembl"/>
        </authorList>
    </citation>
    <scope>IDENTIFICATION</scope>
</reference>
<dbReference type="InterPro" id="IPR000719">
    <property type="entry name" value="Prot_kinase_dom"/>
</dbReference>
<feature type="region of interest" description="Disordered" evidence="1">
    <location>
        <begin position="1"/>
        <end position="21"/>
    </location>
</feature>
<dbReference type="GO" id="GO:0005524">
    <property type="term" value="F:ATP binding"/>
    <property type="evidence" value="ECO:0007669"/>
    <property type="project" value="InterPro"/>
</dbReference>
<proteinExistence type="predicted"/>
<evidence type="ECO:0000313" key="4">
    <source>
        <dbReference type="Proteomes" id="UP000472262"/>
    </source>
</evidence>
<feature type="compositionally biased region" description="Polar residues" evidence="1">
    <location>
        <begin position="359"/>
        <end position="371"/>
    </location>
</feature>
<accession>A0A672ML57</accession>
<evidence type="ECO:0000259" key="2">
    <source>
        <dbReference type="PROSITE" id="PS50011"/>
    </source>
</evidence>
<feature type="compositionally biased region" description="Polar residues" evidence="1">
    <location>
        <begin position="568"/>
        <end position="580"/>
    </location>
</feature>
<dbReference type="SUPFAM" id="SSF56112">
    <property type="entry name" value="Protein kinase-like (PK-like)"/>
    <property type="match status" value="1"/>
</dbReference>
<protein>
    <recommendedName>
        <fullName evidence="2">Protein kinase domain-containing protein</fullName>
    </recommendedName>
</protein>
<dbReference type="FunCoup" id="A0A672ML57">
    <property type="interactions" value="490"/>
</dbReference>
<dbReference type="InterPro" id="IPR008271">
    <property type="entry name" value="Ser/Thr_kinase_AS"/>
</dbReference>
<dbReference type="PANTHER" id="PTHR47907">
    <property type="entry name" value="PROTEIN KINASE DOMAIN-CONTAINING PROTEIN"/>
    <property type="match status" value="1"/>
</dbReference>
<dbReference type="PROSITE" id="PS50011">
    <property type="entry name" value="PROTEIN_KINASE_DOM"/>
    <property type="match status" value="1"/>
</dbReference>
<dbReference type="InParanoid" id="A0A672ML57"/>
<evidence type="ECO:0000256" key="1">
    <source>
        <dbReference type="SAM" id="MobiDB-lite"/>
    </source>
</evidence>
<dbReference type="InterPro" id="IPR051744">
    <property type="entry name" value="AP2_assoc_SerThr_kinase"/>
</dbReference>
<organism evidence="3 4">
    <name type="scientific">Sinocyclocheilus grahami</name>
    <name type="common">Dianchi golden-line fish</name>
    <name type="synonym">Barbus grahami</name>
    <dbReference type="NCBI Taxonomy" id="75366"/>
    <lineage>
        <taxon>Eukaryota</taxon>
        <taxon>Metazoa</taxon>
        <taxon>Chordata</taxon>
        <taxon>Craniata</taxon>
        <taxon>Vertebrata</taxon>
        <taxon>Euteleostomi</taxon>
        <taxon>Actinopterygii</taxon>
        <taxon>Neopterygii</taxon>
        <taxon>Teleostei</taxon>
        <taxon>Ostariophysi</taxon>
        <taxon>Cypriniformes</taxon>
        <taxon>Cyprinidae</taxon>
        <taxon>Cyprininae</taxon>
        <taxon>Sinocyclocheilus</taxon>
    </lineage>
</organism>
<dbReference type="Proteomes" id="UP000472262">
    <property type="component" value="Unassembled WGS sequence"/>
</dbReference>
<feature type="domain" description="Protein kinase" evidence="2">
    <location>
        <begin position="40"/>
        <end position="306"/>
    </location>
</feature>
<sequence length="601" mass="66378">MKKFSRMPKSESGSLGGGSGSGTGSSNYIGKVFAVGRYQVTVEELIAEGGFSMVFLARTHSGVRCALKRMYVNNVHDLNIFKREITIMKELSGHKNIVRYLDSTTNAVGDSVWEVLILMEYCKAGQVVKQMNQRLHIGFTEAEVLNIFCDACEAVARLHQCKTSIIHRDLKVENILLNDQGNYVLCDFGSATHKVLLPHKDGIAVVEDEIKKYTTLSYRAPEMINLYQGKAITTKADIWALGCLLYKLCFFTLPFGESQVAICDGTFAVPDSSKFSSRLHGLVSKQLSDIHKRFGIIGRLCNMSCLNFATQNSPLPTSLPEPLTASDIAAKKSLTKARITDSIGPTETSIAPRQRPKAANSNVLPLSSSVTPVKMTGSSASGNGQQSAAQMPSSSQQNRVLQQLQPGDLRLQQLHHQQQQQQQQHNIHHQQQVTAQQLQYLQQVISGSGGLDQFYLLVSLQMHQYQQAFVQQQQQQCAPVQQVPPLEFQIPLGSYNPAGPSPVDTPFANIRNPVSTMDVISPPPQTVNNPPDMSGWNPFGEDNFSKLTEEELLDREFDLLRAKRSRSMEASSIDRQQPVLQPSLPEDPFGSVPFLANAGKF</sequence>
<dbReference type="PROSITE" id="PS00108">
    <property type="entry name" value="PROTEIN_KINASE_ST"/>
    <property type="match status" value="1"/>
</dbReference>
<dbReference type="AlphaFoldDB" id="A0A672ML57"/>
<dbReference type="PANTHER" id="PTHR47907:SF4">
    <property type="entry name" value="BMP-2-INDUCIBLE PROTEIN KINASE ISOFORM X1"/>
    <property type="match status" value="1"/>
</dbReference>
<dbReference type="SMART" id="SM00220">
    <property type="entry name" value="S_TKc"/>
    <property type="match status" value="1"/>
</dbReference>
<dbReference type="Ensembl" id="ENSSGRT00000042272.1">
    <property type="protein sequence ID" value="ENSSGRP00000039426.1"/>
    <property type="gene ID" value="ENSSGRG00000021559.1"/>
</dbReference>
<dbReference type="InterPro" id="IPR011009">
    <property type="entry name" value="Kinase-like_dom_sf"/>
</dbReference>
<evidence type="ECO:0000313" key="3">
    <source>
        <dbReference type="Ensembl" id="ENSSGRP00000039426.1"/>
    </source>
</evidence>
<reference evidence="3" key="2">
    <citation type="submission" date="2025-09" db="UniProtKB">
        <authorList>
            <consortium name="Ensembl"/>
        </authorList>
    </citation>
    <scope>IDENTIFICATION</scope>
</reference>
<name>A0A672ML57_SINGR</name>